<sequence>MHPDRPDRPACRCVICHDYGDRDEADHMDRRTVEQVQEYGWSVVMVPADDEGPAFAYTIGLWHTHGSPELAMFGLDVRTMQTLLNALGDKAAAGTAPAADQEHHGVVEGAPVVLKNVDLRWYRTFFGCAIAFYRRPPFPVLEVVWPDTGGSFLWQPESDEQYRRSQPQLWLHPAAHPEGVWTALANS</sequence>
<accession>A0ABW2FV82</accession>
<keyword evidence="2" id="KW-1185">Reference proteome</keyword>
<proteinExistence type="predicted"/>
<protein>
    <submittedName>
        <fullName evidence="1">DUF4262 domain-containing protein</fullName>
    </submittedName>
</protein>
<evidence type="ECO:0000313" key="2">
    <source>
        <dbReference type="Proteomes" id="UP001596435"/>
    </source>
</evidence>
<gene>
    <name evidence="1" type="ORF">ACFQMG_16635</name>
</gene>
<evidence type="ECO:0000313" key="1">
    <source>
        <dbReference type="EMBL" id="MFC7181186.1"/>
    </source>
</evidence>
<dbReference type="EMBL" id="JBHTAJ010000028">
    <property type="protein sequence ID" value="MFC7181186.1"/>
    <property type="molecule type" value="Genomic_DNA"/>
</dbReference>
<comment type="caution">
    <text evidence="1">The sequence shown here is derived from an EMBL/GenBank/DDBJ whole genome shotgun (WGS) entry which is preliminary data.</text>
</comment>
<dbReference type="RefSeq" id="WP_380231374.1">
    <property type="nucleotide sequence ID" value="NZ_JBHSVH010000002.1"/>
</dbReference>
<dbReference type="Proteomes" id="UP001596435">
    <property type="component" value="Unassembled WGS sequence"/>
</dbReference>
<name>A0ABW2FV82_9ACTN</name>
<dbReference type="InterPro" id="IPR025358">
    <property type="entry name" value="DUF4262"/>
</dbReference>
<dbReference type="Pfam" id="PF14081">
    <property type="entry name" value="DUF4262"/>
    <property type="match status" value="1"/>
</dbReference>
<reference evidence="2" key="1">
    <citation type="journal article" date="2019" name="Int. J. Syst. Evol. Microbiol.">
        <title>The Global Catalogue of Microorganisms (GCM) 10K type strain sequencing project: providing services to taxonomists for standard genome sequencing and annotation.</title>
        <authorList>
            <consortium name="The Broad Institute Genomics Platform"/>
            <consortium name="The Broad Institute Genome Sequencing Center for Infectious Disease"/>
            <person name="Wu L."/>
            <person name="Ma J."/>
        </authorList>
    </citation>
    <scope>NUCLEOTIDE SEQUENCE [LARGE SCALE GENOMIC DNA]</scope>
    <source>
        <strain evidence="2">CGMCC 1.12859</strain>
    </source>
</reference>
<organism evidence="1 2">
    <name type="scientific">Kitasatospora paranensis</name>
    <dbReference type="NCBI Taxonomy" id="258053"/>
    <lineage>
        <taxon>Bacteria</taxon>
        <taxon>Bacillati</taxon>
        <taxon>Actinomycetota</taxon>
        <taxon>Actinomycetes</taxon>
        <taxon>Kitasatosporales</taxon>
        <taxon>Streptomycetaceae</taxon>
        <taxon>Kitasatospora</taxon>
    </lineage>
</organism>